<evidence type="ECO:0000313" key="1">
    <source>
        <dbReference type="EMBL" id="CAE8586749.1"/>
    </source>
</evidence>
<sequence>MSDDEGDDPLKHDVFIDDDGVMWGQDELGKYKIDDKVWTMNEIRDHPLFMVDMPQDISENPHLMALQAMMYDDQTPEEMAQHMKNQGNEAMKLGASKICLQNALTFYTRGIDMECKDDKLNSVLHSNRAAVSLKMGLHIKVTEDCRKAARLDASNLKAWYRGARGSE</sequence>
<dbReference type="Gene3D" id="1.25.40.10">
    <property type="entry name" value="Tetratricopeptide repeat domain"/>
    <property type="match status" value="1"/>
</dbReference>
<dbReference type="Proteomes" id="UP000654075">
    <property type="component" value="Unassembled WGS sequence"/>
</dbReference>
<dbReference type="OrthoDB" id="420195at2759"/>
<dbReference type="AlphaFoldDB" id="A0A813DDA9"/>
<dbReference type="InterPro" id="IPR011990">
    <property type="entry name" value="TPR-like_helical_dom_sf"/>
</dbReference>
<name>A0A813DDA9_POLGL</name>
<dbReference type="SUPFAM" id="SSF48452">
    <property type="entry name" value="TPR-like"/>
    <property type="match status" value="1"/>
</dbReference>
<dbReference type="GO" id="GO:0006457">
    <property type="term" value="P:protein folding"/>
    <property type="evidence" value="ECO:0007669"/>
    <property type="project" value="TreeGrafter"/>
</dbReference>
<dbReference type="PANTHER" id="PTHR46035">
    <property type="entry name" value="TETRATRICOPEPTIDE REPEAT PROTEIN 4"/>
    <property type="match status" value="1"/>
</dbReference>
<protein>
    <submittedName>
        <fullName evidence="1">Uncharacterized protein</fullName>
    </submittedName>
</protein>
<keyword evidence="2" id="KW-1185">Reference proteome</keyword>
<dbReference type="GO" id="GO:0005634">
    <property type="term" value="C:nucleus"/>
    <property type="evidence" value="ECO:0007669"/>
    <property type="project" value="TreeGrafter"/>
</dbReference>
<comment type="caution">
    <text evidence="1">The sequence shown here is derived from an EMBL/GenBank/DDBJ whole genome shotgun (WGS) entry which is preliminary data.</text>
</comment>
<dbReference type="PANTHER" id="PTHR46035:SF1">
    <property type="entry name" value="TETRATRICOPEPTIDE REPEAT PROTEIN 4"/>
    <property type="match status" value="1"/>
</dbReference>
<dbReference type="GO" id="GO:0005829">
    <property type="term" value="C:cytosol"/>
    <property type="evidence" value="ECO:0007669"/>
    <property type="project" value="TreeGrafter"/>
</dbReference>
<evidence type="ECO:0000313" key="2">
    <source>
        <dbReference type="Proteomes" id="UP000654075"/>
    </source>
</evidence>
<proteinExistence type="predicted"/>
<organism evidence="1 2">
    <name type="scientific">Polarella glacialis</name>
    <name type="common">Dinoflagellate</name>
    <dbReference type="NCBI Taxonomy" id="89957"/>
    <lineage>
        <taxon>Eukaryota</taxon>
        <taxon>Sar</taxon>
        <taxon>Alveolata</taxon>
        <taxon>Dinophyceae</taxon>
        <taxon>Suessiales</taxon>
        <taxon>Suessiaceae</taxon>
        <taxon>Polarella</taxon>
    </lineage>
</organism>
<dbReference type="GO" id="GO:0030544">
    <property type="term" value="F:Hsp70 protein binding"/>
    <property type="evidence" value="ECO:0007669"/>
    <property type="project" value="TreeGrafter"/>
</dbReference>
<accession>A0A813DDA9</accession>
<dbReference type="EMBL" id="CAJNNV010002203">
    <property type="protein sequence ID" value="CAE8586749.1"/>
    <property type="molecule type" value="Genomic_DNA"/>
</dbReference>
<reference evidence="1" key="1">
    <citation type="submission" date="2021-02" db="EMBL/GenBank/DDBJ databases">
        <authorList>
            <person name="Dougan E. K."/>
            <person name="Rhodes N."/>
            <person name="Thang M."/>
            <person name="Chan C."/>
        </authorList>
    </citation>
    <scope>NUCLEOTIDE SEQUENCE</scope>
</reference>
<gene>
    <name evidence="1" type="ORF">PGLA1383_LOCUS5596</name>
</gene>
<dbReference type="GO" id="GO:0051879">
    <property type="term" value="F:Hsp90 protein binding"/>
    <property type="evidence" value="ECO:0007669"/>
    <property type="project" value="TreeGrafter"/>
</dbReference>
<feature type="non-terminal residue" evidence="1">
    <location>
        <position position="1"/>
    </location>
</feature>